<evidence type="ECO:0000313" key="4">
    <source>
        <dbReference type="EMBL" id="CAD7627006.1"/>
    </source>
</evidence>
<gene>
    <name evidence="4" type="ORF">OSB1V03_LOCUS7436</name>
</gene>
<organism evidence="4">
    <name type="scientific">Medioppia subpectinata</name>
    <dbReference type="NCBI Taxonomy" id="1979941"/>
    <lineage>
        <taxon>Eukaryota</taxon>
        <taxon>Metazoa</taxon>
        <taxon>Ecdysozoa</taxon>
        <taxon>Arthropoda</taxon>
        <taxon>Chelicerata</taxon>
        <taxon>Arachnida</taxon>
        <taxon>Acari</taxon>
        <taxon>Acariformes</taxon>
        <taxon>Sarcoptiformes</taxon>
        <taxon>Oribatida</taxon>
        <taxon>Brachypylina</taxon>
        <taxon>Oppioidea</taxon>
        <taxon>Oppiidae</taxon>
        <taxon>Medioppia</taxon>
    </lineage>
</organism>
<feature type="compositionally biased region" description="Low complexity" evidence="2">
    <location>
        <begin position="278"/>
        <end position="295"/>
    </location>
</feature>
<dbReference type="PROSITE" id="PS50082">
    <property type="entry name" value="WD_REPEATS_2"/>
    <property type="match status" value="7"/>
</dbReference>
<feature type="region of interest" description="Disordered" evidence="2">
    <location>
        <begin position="277"/>
        <end position="302"/>
    </location>
</feature>
<dbReference type="InterPro" id="IPR015943">
    <property type="entry name" value="WD40/YVTN_repeat-like_dom_sf"/>
</dbReference>
<dbReference type="Pfam" id="PF00400">
    <property type="entry name" value="WD40"/>
    <property type="match status" value="10"/>
</dbReference>
<evidence type="ECO:0000256" key="1">
    <source>
        <dbReference type="PROSITE-ProRule" id="PRU00221"/>
    </source>
</evidence>
<dbReference type="PANTHER" id="PTHR16266:SF17">
    <property type="entry name" value="BRWD3"/>
    <property type="match status" value="1"/>
</dbReference>
<dbReference type="Gene3D" id="2.130.10.10">
    <property type="entry name" value="YVTN repeat-like/Quinoprotein amine dehydrogenase"/>
    <property type="match status" value="5"/>
</dbReference>
<dbReference type="PANTHER" id="PTHR16266">
    <property type="entry name" value="WD REPEAT DOMAIN 9"/>
    <property type="match status" value="1"/>
</dbReference>
<dbReference type="InterPro" id="IPR001680">
    <property type="entry name" value="WD40_rpt"/>
</dbReference>
<dbReference type="Proteomes" id="UP000759131">
    <property type="component" value="Unassembled WGS sequence"/>
</dbReference>
<dbReference type="InterPro" id="IPR013087">
    <property type="entry name" value="Znf_C2H2_type"/>
</dbReference>
<dbReference type="OrthoDB" id="10265743at2759"/>
<feature type="domain" description="C2H2-type" evidence="3">
    <location>
        <begin position="192"/>
        <end position="213"/>
    </location>
</feature>
<protein>
    <recommendedName>
        <fullName evidence="3">C2H2-type domain-containing protein</fullName>
    </recommendedName>
</protein>
<dbReference type="EMBL" id="OC858920">
    <property type="protein sequence ID" value="CAD7627006.1"/>
    <property type="molecule type" value="Genomic_DNA"/>
</dbReference>
<accession>A0A7R9KS41</accession>
<feature type="repeat" description="WD" evidence="1">
    <location>
        <begin position="721"/>
        <end position="762"/>
    </location>
</feature>
<dbReference type="GO" id="GO:0005634">
    <property type="term" value="C:nucleus"/>
    <property type="evidence" value="ECO:0007669"/>
    <property type="project" value="TreeGrafter"/>
</dbReference>
<feature type="repeat" description="WD" evidence="1">
    <location>
        <begin position="1009"/>
        <end position="1051"/>
    </location>
</feature>
<dbReference type="EMBL" id="CAJPIZ010004345">
    <property type="protein sequence ID" value="CAG2107436.1"/>
    <property type="molecule type" value="Genomic_DNA"/>
</dbReference>
<evidence type="ECO:0000256" key="2">
    <source>
        <dbReference type="SAM" id="MobiDB-lite"/>
    </source>
</evidence>
<feature type="repeat" description="WD" evidence="1">
    <location>
        <begin position="1265"/>
        <end position="1307"/>
    </location>
</feature>
<sequence length="1345" mass="149332">MSIYHNPNDKLYYYCVLCGYNSTPNQLLAHIRSRHKTLNAEKRPDVHQLIADRIDYCRQLNANLTAANGSAIQSLPANNVHQLLAAGEGCMTCDSIVGFYRLDAWSAAKPLNKCGCGQKKPGLVECTRCQNRFHWSCHEKVPISGYAGHDFGAYLCKYCRSRDFMIIGRNHLSPHELLLHLRLHYHYAPLKCLGCMDRFPGYAALRLHIQARHGNSKLAIDKGCNTLWSFEPIAELEALIAKAGIDSRLDFIAHTSSPIVVGNVSLREALLSTASGNTLSATTPSSSSTTASPALVDLTDEPNSPPPVIPATVTSAPAVNIQPAQHIYFINTLTSATGHLLYTNIAQQTPSASNVGPTLASNVGQSLAARLTHSLGLQNVAPPSQATNAVQSIPQYNVIKNIPPRLAKVIVTVKQLSDLNLFNGGGADQAFNFFTKHLIQIEKLCHALNVTNQMKQTVYTLLSTALSIPMADLMQRTASAYSEHMIHKNRTHIKKLVDQLIVRTAFTSQKTAQEFQFTEDLVKLLNITYFYKMKQYFRLKIDNPAPDEYLLNFLSNAILPLWSTGNMTCQRLIQNVDSRELKRLFSPLTESQSAAQEVSIGSAPVSVNVSPAAAVVSDAEVIDLSFDSGDEEVAGEQQASEAEAVVNVAVNEIPIETIGEPMNESIAVMNDSLDVSMDTTNDPLNQSMEVTHEEADTVSAVAATADSSPIRVQKFKRLCIKLGHISCVYCIKFDTTGRYVFTGSDDYLIKVWSTLDGRLVATLRGHEHEITDIAVSHDNSLLATGDINYLIFIWCLKSARALQVLKAHTKQITSLAFCPLTQTTASYLVSTGDDGRVCFWRFDSQSRAFNATPDPEIIEQHSKKSGISCSSFSAGGHLLAVGSTDSYITIYAVDNTTGPQKMLSMKYHWGHVDRIHFSHNSLRFVSSSNNVFSDKDIDKDNAFIWHMVDNSWAVIPIKVYLQIGDTRYNYKTLIHEMEWTPDDQYVVTSLTDYSIKIWNSTDGQLLHVLSGHDDEIHVIQCHPTLPHIFLSAGYDAKAILWDLTKGRPLKTPRRPNVGHSRLLRPVRAVRRRRSGMTQTTASYLVSTGDDGRVCFWRFDSQSRAFNATPDPEIIEQHSKKSGISCSSFSAGGHLLAVGSTDSYITIYAVDNTTGPQKMLSMKYHWGHVDRIHFSHNSLRFVSSSNNVFSDKDIDKDNAFIWHMVDNSWAVIPIKVYLQIGDTRYNYKTLIHEMEWTPDDQYVVTSLTDYSIKIWNSTDGQLLHVLSGHDDDIHVIQCHPTLPHIFLSAGYDAKAILWDLTKGRPLKTFTNKKGRAILDASFSPDGRMLATADCYGRFALYGAGDL</sequence>
<feature type="repeat" description="WD" evidence="1">
    <location>
        <begin position="1223"/>
        <end position="1264"/>
    </location>
</feature>
<dbReference type="GO" id="GO:0007010">
    <property type="term" value="P:cytoskeleton organization"/>
    <property type="evidence" value="ECO:0007669"/>
    <property type="project" value="TreeGrafter"/>
</dbReference>
<dbReference type="SMART" id="SM00320">
    <property type="entry name" value="WD40"/>
    <property type="match status" value="11"/>
</dbReference>
<feature type="non-terminal residue" evidence="4">
    <location>
        <position position="1345"/>
    </location>
</feature>
<reference evidence="4" key="1">
    <citation type="submission" date="2020-11" db="EMBL/GenBank/DDBJ databases">
        <authorList>
            <person name="Tran Van P."/>
        </authorList>
    </citation>
    <scope>NUCLEOTIDE SEQUENCE</scope>
</reference>
<name>A0A7R9KS41_9ACAR</name>
<dbReference type="InterPro" id="IPR036322">
    <property type="entry name" value="WD40_repeat_dom_sf"/>
</dbReference>
<dbReference type="PROSITE" id="PS00028">
    <property type="entry name" value="ZINC_FINGER_C2H2_1"/>
    <property type="match status" value="1"/>
</dbReference>
<dbReference type="GO" id="GO:0006357">
    <property type="term" value="P:regulation of transcription by RNA polymerase II"/>
    <property type="evidence" value="ECO:0007669"/>
    <property type="project" value="TreeGrafter"/>
</dbReference>
<dbReference type="PROSITE" id="PS50294">
    <property type="entry name" value="WD_REPEATS_REGION"/>
    <property type="match status" value="2"/>
</dbReference>
<dbReference type="SMART" id="SM00355">
    <property type="entry name" value="ZnF_C2H2"/>
    <property type="match status" value="3"/>
</dbReference>
<keyword evidence="5" id="KW-1185">Reference proteome</keyword>
<keyword evidence="1" id="KW-0853">WD repeat</keyword>
<evidence type="ECO:0000313" key="5">
    <source>
        <dbReference type="Proteomes" id="UP000759131"/>
    </source>
</evidence>
<dbReference type="GO" id="GO:0008360">
    <property type="term" value="P:regulation of cell shape"/>
    <property type="evidence" value="ECO:0007669"/>
    <property type="project" value="TreeGrafter"/>
</dbReference>
<feature type="repeat" description="WD" evidence="1">
    <location>
        <begin position="967"/>
        <end position="1008"/>
    </location>
</feature>
<dbReference type="SUPFAM" id="SSF50978">
    <property type="entry name" value="WD40 repeat-like"/>
    <property type="match status" value="2"/>
</dbReference>
<evidence type="ECO:0000259" key="3">
    <source>
        <dbReference type="PROSITE" id="PS00028"/>
    </source>
</evidence>
<dbReference type="CDD" id="cd00200">
    <property type="entry name" value="WD40"/>
    <property type="match status" value="1"/>
</dbReference>
<feature type="repeat" description="WD" evidence="1">
    <location>
        <begin position="805"/>
        <end position="850"/>
    </location>
</feature>
<dbReference type="InterPro" id="IPR052060">
    <property type="entry name" value="Bromo_WD_repeat"/>
</dbReference>
<feature type="repeat" description="WD" evidence="1">
    <location>
        <begin position="763"/>
        <end position="804"/>
    </location>
</feature>
<proteinExistence type="predicted"/>